<dbReference type="PANTHER" id="PTHR10046">
    <property type="entry name" value="ATP DEPENDENT LON PROTEASE FAMILY MEMBER"/>
    <property type="match status" value="1"/>
</dbReference>
<feature type="domain" description="AAA+ ATPase" evidence="1">
    <location>
        <begin position="253"/>
        <end position="398"/>
    </location>
</feature>
<keyword evidence="3" id="KW-1185">Reference proteome</keyword>
<dbReference type="InterPro" id="IPR003593">
    <property type="entry name" value="AAA+_ATPase"/>
</dbReference>
<dbReference type="InterPro" id="IPR027417">
    <property type="entry name" value="P-loop_NTPase"/>
</dbReference>
<dbReference type="SUPFAM" id="SSF52540">
    <property type="entry name" value="P-loop containing nucleoside triphosphate hydrolases"/>
    <property type="match status" value="1"/>
</dbReference>
<protein>
    <recommendedName>
        <fullName evidence="1">AAA+ ATPase domain-containing protein</fullName>
    </recommendedName>
</protein>
<dbReference type="GO" id="GO:0030163">
    <property type="term" value="P:protein catabolic process"/>
    <property type="evidence" value="ECO:0007669"/>
    <property type="project" value="InterPro"/>
</dbReference>
<dbReference type="EMBL" id="BOPV01000001">
    <property type="protein sequence ID" value="GIL40695.1"/>
    <property type="molecule type" value="Genomic_DNA"/>
</dbReference>
<dbReference type="Proteomes" id="UP000681075">
    <property type="component" value="Unassembled WGS sequence"/>
</dbReference>
<dbReference type="Gene3D" id="3.40.50.300">
    <property type="entry name" value="P-loop containing nucleotide triphosphate hydrolases"/>
    <property type="match status" value="1"/>
</dbReference>
<dbReference type="InterPro" id="IPR003959">
    <property type="entry name" value="ATPase_AAA_core"/>
</dbReference>
<dbReference type="SMART" id="SM00382">
    <property type="entry name" value="AAA"/>
    <property type="match status" value="1"/>
</dbReference>
<dbReference type="GO" id="GO:0016887">
    <property type="term" value="F:ATP hydrolysis activity"/>
    <property type="evidence" value="ECO:0007669"/>
    <property type="project" value="InterPro"/>
</dbReference>
<proteinExistence type="predicted"/>
<organism evidence="2 3">
    <name type="scientific">Roseiterribacter gracilis</name>
    <dbReference type="NCBI Taxonomy" id="2812848"/>
    <lineage>
        <taxon>Bacteria</taxon>
        <taxon>Pseudomonadati</taxon>
        <taxon>Pseudomonadota</taxon>
        <taxon>Alphaproteobacteria</taxon>
        <taxon>Rhodospirillales</taxon>
        <taxon>Roseiterribacteraceae</taxon>
        <taxon>Roseiterribacter</taxon>
    </lineage>
</organism>
<dbReference type="AlphaFoldDB" id="A0A8S8XHK8"/>
<reference evidence="2" key="1">
    <citation type="submission" date="2021-02" db="EMBL/GenBank/DDBJ databases">
        <title>Genome sequence of Rhodospirillales sp. strain TMPK1 isolated from soil.</title>
        <authorList>
            <person name="Nakai R."/>
            <person name="Kusada H."/>
            <person name="Tamaki H."/>
        </authorList>
    </citation>
    <scope>NUCLEOTIDE SEQUENCE</scope>
    <source>
        <strain evidence="2">TMPK1</strain>
    </source>
</reference>
<dbReference type="GO" id="GO:0004252">
    <property type="term" value="F:serine-type endopeptidase activity"/>
    <property type="evidence" value="ECO:0007669"/>
    <property type="project" value="InterPro"/>
</dbReference>
<evidence type="ECO:0000313" key="2">
    <source>
        <dbReference type="EMBL" id="GIL40695.1"/>
    </source>
</evidence>
<dbReference type="GO" id="GO:0004176">
    <property type="term" value="F:ATP-dependent peptidase activity"/>
    <property type="evidence" value="ECO:0007669"/>
    <property type="project" value="InterPro"/>
</dbReference>
<accession>A0A8S8XHK8</accession>
<gene>
    <name evidence="2" type="ORF">TMPK1_29320</name>
</gene>
<evidence type="ECO:0000313" key="3">
    <source>
        <dbReference type="Proteomes" id="UP000681075"/>
    </source>
</evidence>
<sequence length="469" mass="50959">MTHVIEEPALRLWRILRAEDFLRVDRRRKDGLANCEIEAVVSALARVHPLPTNERDRDEYTAALNGDASCAIALAERAPTDDEHASWLVVAASRGAREAWGLLVDVFDGVRRRVERDGSASKLAEADTLDELRDEWAALFRDGPPKGGIAAILRPDGGVEELLNFSEDEDVETGSPGPSLVVVKAIGDRDTREGELLFDAYGALTRPLPLETSPIAPGLLAYMLTYRFPWAADAIALLRRQLEASAMSARGSRIGPTLFVGPPGSGKTSLAMAVGRLLGLQPTLLSVAASLDVRALVGTARGWASRQPAFPLLAMTRAKIANPLMIVDEIDKAAGRFEGRMEDALLAFLEPSTAGCWFDECLLGACDLSACSWLLTANDPDAISDVLTSRVEVVEVPRPSGRDLDNVLEVARRDLAFRMLADPEDLPMPPARVMKALRDALDQGANLRTVRRALERHVAHAGLQPRRAH</sequence>
<comment type="caution">
    <text evidence="2">The sequence shown here is derived from an EMBL/GenBank/DDBJ whole genome shotgun (WGS) entry which is preliminary data.</text>
</comment>
<dbReference type="GO" id="GO:0005524">
    <property type="term" value="F:ATP binding"/>
    <property type="evidence" value="ECO:0007669"/>
    <property type="project" value="InterPro"/>
</dbReference>
<dbReference type="Pfam" id="PF00004">
    <property type="entry name" value="AAA"/>
    <property type="match status" value="1"/>
</dbReference>
<dbReference type="InterPro" id="IPR027065">
    <property type="entry name" value="Lon_Prtase"/>
</dbReference>
<evidence type="ECO:0000259" key="1">
    <source>
        <dbReference type="SMART" id="SM00382"/>
    </source>
</evidence>
<dbReference type="RefSeq" id="WP_420243868.1">
    <property type="nucleotide sequence ID" value="NZ_BOPV01000001.1"/>
</dbReference>
<name>A0A8S8XHK8_9PROT</name>